<name>A0AAF0JME8_9EURY</name>
<accession>A0AAF0JME8</accession>
<dbReference type="InterPro" id="IPR013403">
    <property type="entry name" value="CRISPR-assoc_prot_Csb1/Cas7u"/>
</dbReference>
<dbReference type="KEGG" id="manq:L1994_09980"/>
<gene>
    <name evidence="1" type="primary">cas7u</name>
    <name evidence="1" type="ORF">L1994_09980</name>
</gene>
<organism evidence="1 2">
    <name type="scientific">Methanomicrobium antiquum</name>
    <dbReference type="NCBI Taxonomy" id="487686"/>
    <lineage>
        <taxon>Archaea</taxon>
        <taxon>Methanobacteriati</taxon>
        <taxon>Methanobacteriota</taxon>
        <taxon>Stenosarchaea group</taxon>
        <taxon>Methanomicrobia</taxon>
        <taxon>Methanomicrobiales</taxon>
        <taxon>Methanomicrobiaceae</taxon>
        <taxon>Methanomicrobium</taxon>
    </lineage>
</organism>
<evidence type="ECO:0000313" key="2">
    <source>
        <dbReference type="Proteomes" id="UP001218895"/>
    </source>
</evidence>
<dbReference type="NCBIfam" id="TIGR02570">
    <property type="entry name" value="cas7_GSU0053"/>
    <property type="match status" value="1"/>
</dbReference>
<protein>
    <submittedName>
        <fullName evidence="1">Type I-U CRISPR-associated RAMP protein Csb1/Cas7u</fullName>
    </submittedName>
</protein>
<evidence type="ECO:0000313" key="1">
    <source>
        <dbReference type="EMBL" id="WFN36460.1"/>
    </source>
</evidence>
<keyword evidence="2" id="KW-1185">Reference proteome</keyword>
<sequence>MTEINIDFEKLAKTPRLLIEAELKPIQGERFQPTGFPDLGAAVYERPDGKRMILVESAQSVANRLEATILDESGIGIANEFTGIPYICVNLEGQIDGGDYSTRTTSLIEAHRINSPFIISNEDFKNGFKNRANYEKGKPLDWKKIAAAFLYYDPNSLIHGAFMANLEDGRVKVQRALTGFIEAEGINEVASGGVKNNPLDPTGKIRAENYDKDVYGNVPYHRMEYTADRIVAYFNFDISLLEGYGLPNEAKELLIALGLYKVRKLLNQGLRLRTACDFVVMDDIRVTNPDGFVIPVEDSLLKIVQEKIQACASKGLFAQPAVTELKAEVKKKDKKSKDEEDETN</sequence>
<dbReference type="AlphaFoldDB" id="A0AAF0JME8"/>
<reference evidence="1" key="1">
    <citation type="submission" date="2022-01" db="EMBL/GenBank/DDBJ databases">
        <title>Complete genome of Methanomicrobium antiquum DSM 21220.</title>
        <authorList>
            <person name="Chen S.-C."/>
            <person name="You Y.-T."/>
            <person name="Zhou Y.-Z."/>
            <person name="Lai M.-C."/>
        </authorList>
    </citation>
    <scope>NUCLEOTIDE SEQUENCE</scope>
    <source>
        <strain evidence="1">DSM 21220</strain>
    </source>
</reference>
<dbReference type="Pfam" id="PF09617">
    <property type="entry name" value="Cas_GSU0053"/>
    <property type="match status" value="1"/>
</dbReference>
<dbReference type="GeneID" id="79950728"/>
<proteinExistence type="predicted"/>
<dbReference type="Proteomes" id="UP001218895">
    <property type="component" value="Chromosome"/>
</dbReference>
<dbReference type="EMBL" id="CP091092">
    <property type="protein sequence ID" value="WFN36460.1"/>
    <property type="molecule type" value="Genomic_DNA"/>
</dbReference>
<dbReference type="RefSeq" id="WP_278099297.1">
    <property type="nucleotide sequence ID" value="NZ_CP091092.1"/>
</dbReference>